<dbReference type="SMART" id="SM00591">
    <property type="entry name" value="RWD"/>
    <property type="match status" value="1"/>
</dbReference>
<evidence type="ECO:0000313" key="2">
    <source>
        <dbReference type="EMBL" id="GBN39573.1"/>
    </source>
</evidence>
<accession>A0A4Y2NL60</accession>
<organism evidence="2 3">
    <name type="scientific">Araneus ventricosus</name>
    <name type="common">Orbweaver spider</name>
    <name type="synonym">Epeira ventricosa</name>
    <dbReference type="NCBI Taxonomy" id="182803"/>
    <lineage>
        <taxon>Eukaryota</taxon>
        <taxon>Metazoa</taxon>
        <taxon>Ecdysozoa</taxon>
        <taxon>Arthropoda</taxon>
        <taxon>Chelicerata</taxon>
        <taxon>Arachnida</taxon>
        <taxon>Araneae</taxon>
        <taxon>Araneomorphae</taxon>
        <taxon>Entelegynae</taxon>
        <taxon>Araneoidea</taxon>
        <taxon>Araneidae</taxon>
        <taxon>Araneus</taxon>
    </lineage>
</organism>
<name>A0A4Y2NL60_ARAVE</name>
<dbReference type="InterPro" id="IPR006575">
    <property type="entry name" value="RWD_dom"/>
</dbReference>
<dbReference type="OrthoDB" id="277175at2759"/>
<dbReference type="PROSITE" id="PS50908">
    <property type="entry name" value="RWD"/>
    <property type="match status" value="1"/>
</dbReference>
<keyword evidence="3" id="KW-1185">Reference proteome</keyword>
<dbReference type="EMBL" id="BGPR01009371">
    <property type="protein sequence ID" value="GBN39573.1"/>
    <property type="molecule type" value="Genomic_DNA"/>
</dbReference>
<gene>
    <name evidence="2" type="ORF">AVEN_27875_1</name>
</gene>
<dbReference type="PANTHER" id="PTHR12292">
    <property type="entry name" value="RWD DOMAIN-CONTAINING PROTEIN"/>
    <property type="match status" value="1"/>
</dbReference>
<dbReference type="Gene3D" id="3.10.110.10">
    <property type="entry name" value="Ubiquitin Conjugating Enzyme"/>
    <property type="match status" value="1"/>
</dbReference>
<dbReference type="InterPro" id="IPR040213">
    <property type="entry name" value="GIR2-like"/>
</dbReference>
<dbReference type="SUPFAM" id="SSF54495">
    <property type="entry name" value="UBC-like"/>
    <property type="match status" value="1"/>
</dbReference>
<protein>
    <recommendedName>
        <fullName evidence="1">RWD domain-containing protein</fullName>
    </recommendedName>
</protein>
<proteinExistence type="predicted"/>
<dbReference type="AlphaFoldDB" id="A0A4Y2NL60"/>
<evidence type="ECO:0000313" key="3">
    <source>
        <dbReference type="Proteomes" id="UP000499080"/>
    </source>
</evidence>
<comment type="caution">
    <text evidence="2">The sequence shown here is derived from an EMBL/GenBank/DDBJ whole genome shotgun (WGS) entry which is preliminary data.</text>
</comment>
<evidence type="ECO:0000259" key="1">
    <source>
        <dbReference type="PROSITE" id="PS50908"/>
    </source>
</evidence>
<dbReference type="InterPro" id="IPR016135">
    <property type="entry name" value="UBQ-conjugating_enzyme/RWD"/>
</dbReference>
<dbReference type="Pfam" id="PF05773">
    <property type="entry name" value="RWD"/>
    <property type="match status" value="1"/>
</dbReference>
<feature type="domain" description="RWD" evidence="1">
    <location>
        <begin position="1"/>
        <end position="82"/>
    </location>
</feature>
<sequence>MDIKTENATDNPEEYAAISLKFTYVPSYPDEAPIVEVADSENLSDPDIEDLMEFLQSIIQENLGMVMVYTIVSEASEWLSKRLVTVISEKKKAEELRIQQAEEEERAYIGLVEKMPFANPFLKAVASLDPCNRKTSVALELMKELPLYALNVVQDSEKEAYDLEIHSFQNNHFSSK</sequence>
<reference evidence="2 3" key="1">
    <citation type="journal article" date="2019" name="Sci. Rep.">
        <title>Orb-weaving spider Araneus ventricosus genome elucidates the spidroin gene catalogue.</title>
        <authorList>
            <person name="Kono N."/>
            <person name="Nakamura H."/>
            <person name="Ohtoshi R."/>
            <person name="Moran D.A.P."/>
            <person name="Shinohara A."/>
            <person name="Yoshida Y."/>
            <person name="Fujiwara M."/>
            <person name="Mori M."/>
            <person name="Tomita M."/>
            <person name="Arakawa K."/>
        </authorList>
    </citation>
    <scope>NUCLEOTIDE SEQUENCE [LARGE SCALE GENOMIC DNA]</scope>
</reference>
<dbReference type="Proteomes" id="UP000499080">
    <property type="component" value="Unassembled WGS sequence"/>
</dbReference>